<accession>A0ABW5F4Z6</accession>
<dbReference type="InterPro" id="IPR003593">
    <property type="entry name" value="AAA+_ATPase"/>
</dbReference>
<keyword evidence="1" id="KW-0813">Transport</keyword>
<keyword evidence="7" id="KW-1185">Reference proteome</keyword>
<dbReference type="CDD" id="cd03230">
    <property type="entry name" value="ABC_DR_subfamily_A"/>
    <property type="match status" value="1"/>
</dbReference>
<dbReference type="Gene3D" id="3.40.50.300">
    <property type="entry name" value="P-loop containing nucleotide triphosphate hydrolases"/>
    <property type="match status" value="1"/>
</dbReference>
<proteinExistence type="predicted"/>
<feature type="compositionally biased region" description="Basic and acidic residues" evidence="4">
    <location>
        <begin position="8"/>
        <end position="24"/>
    </location>
</feature>
<evidence type="ECO:0000313" key="6">
    <source>
        <dbReference type="EMBL" id="MFD2408897.1"/>
    </source>
</evidence>
<dbReference type="PANTHER" id="PTHR42939:SF2">
    <property type="entry name" value="ABC-TYPE TRANSPORTER ATP-BINDING PROTEIN ECSA"/>
    <property type="match status" value="1"/>
</dbReference>
<dbReference type="SMART" id="SM00382">
    <property type="entry name" value="AAA"/>
    <property type="match status" value="1"/>
</dbReference>
<dbReference type="PANTHER" id="PTHR42939">
    <property type="entry name" value="ABC TRANSPORTER ATP-BINDING PROTEIN ALBC-RELATED"/>
    <property type="match status" value="1"/>
</dbReference>
<dbReference type="Proteomes" id="UP001597448">
    <property type="component" value="Unassembled WGS sequence"/>
</dbReference>
<dbReference type="SUPFAM" id="SSF52540">
    <property type="entry name" value="P-loop containing nucleoside triphosphate hydrolases"/>
    <property type="match status" value="1"/>
</dbReference>
<feature type="region of interest" description="Disordered" evidence="4">
    <location>
        <begin position="1"/>
        <end position="32"/>
    </location>
</feature>
<gene>
    <name evidence="6" type="ORF">ACFSX3_03395</name>
</gene>
<dbReference type="EMBL" id="JBHUKY010000010">
    <property type="protein sequence ID" value="MFD2408897.1"/>
    <property type="molecule type" value="Genomic_DNA"/>
</dbReference>
<dbReference type="InterPro" id="IPR051782">
    <property type="entry name" value="ABC_Transporter_VariousFunc"/>
</dbReference>
<dbReference type="PROSITE" id="PS50893">
    <property type="entry name" value="ABC_TRANSPORTER_2"/>
    <property type="match status" value="1"/>
</dbReference>
<feature type="domain" description="ABC transporter" evidence="5">
    <location>
        <begin position="35"/>
        <end position="260"/>
    </location>
</feature>
<dbReference type="RefSeq" id="WP_209993710.1">
    <property type="nucleotide sequence ID" value="NZ_JBHSVQ010000001.1"/>
</dbReference>
<evidence type="ECO:0000259" key="5">
    <source>
        <dbReference type="PROSITE" id="PS50893"/>
    </source>
</evidence>
<dbReference type="InterPro" id="IPR003439">
    <property type="entry name" value="ABC_transporter-like_ATP-bd"/>
</dbReference>
<comment type="caution">
    <text evidence="6">The sequence shown here is derived from an EMBL/GenBank/DDBJ whole genome shotgun (WGS) entry which is preliminary data.</text>
</comment>
<keyword evidence="3 6" id="KW-0067">ATP-binding</keyword>
<name>A0ABW5F4Z6_9BACL</name>
<sequence>MEETEGSEEQKAPKQTEDRINKYYDDDDDDYDDEDTVLDVVIEEAGYEAGDIRISGISFQVRKGELLGLIGPNGAGKSTTIKTLLGLLKHAKARVKLGGENKSYAYVPEQPVFYEDLTLWEHLDLAAAAYGLSYEAFESTAEQLLVQFSMTHVRDDLPAGFSKGMKQKMMLMLGFLVQPDVYIVDEPFIGLDPRATKDFLRLLEAERERGAGVLMSTHVLDTAEKICDSFILISGGKIAAEGTLAAIRGEAGLPEGSLFDCFDELT</sequence>
<evidence type="ECO:0000256" key="3">
    <source>
        <dbReference type="ARBA" id="ARBA00022840"/>
    </source>
</evidence>
<evidence type="ECO:0000313" key="7">
    <source>
        <dbReference type="Proteomes" id="UP001597448"/>
    </source>
</evidence>
<evidence type="ECO:0000256" key="1">
    <source>
        <dbReference type="ARBA" id="ARBA00022448"/>
    </source>
</evidence>
<evidence type="ECO:0000256" key="2">
    <source>
        <dbReference type="ARBA" id="ARBA00022741"/>
    </source>
</evidence>
<protein>
    <submittedName>
        <fullName evidence="6">ABC transporter ATP-binding protein</fullName>
    </submittedName>
</protein>
<evidence type="ECO:0000256" key="4">
    <source>
        <dbReference type="SAM" id="MobiDB-lite"/>
    </source>
</evidence>
<dbReference type="InterPro" id="IPR027417">
    <property type="entry name" value="P-loop_NTPase"/>
</dbReference>
<organism evidence="6 7">
    <name type="scientific">Paenibacillus rhizoplanae</name>
    <dbReference type="NCBI Taxonomy" id="1917181"/>
    <lineage>
        <taxon>Bacteria</taxon>
        <taxon>Bacillati</taxon>
        <taxon>Bacillota</taxon>
        <taxon>Bacilli</taxon>
        <taxon>Bacillales</taxon>
        <taxon>Paenibacillaceae</taxon>
        <taxon>Paenibacillus</taxon>
    </lineage>
</organism>
<dbReference type="GO" id="GO:0005524">
    <property type="term" value="F:ATP binding"/>
    <property type="evidence" value="ECO:0007669"/>
    <property type="project" value="UniProtKB-KW"/>
</dbReference>
<dbReference type="Pfam" id="PF00005">
    <property type="entry name" value="ABC_tran"/>
    <property type="match status" value="1"/>
</dbReference>
<reference evidence="7" key="1">
    <citation type="journal article" date="2019" name="Int. J. Syst. Evol. Microbiol.">
        <title>The Global Catalogue of Microorganisms (GCM) 10K type strain sequencing project: providing services to taxonomists for standard genome sequencing and annotation.</title>
        <authorList>
            <consortium name="The Broad Institute Genomics Platform"/>
            <consortium name="The Broad Institute Genome Sequencing Center for Infectious Disease"/>
            <person name="Wu L."/>
            <person name="Ma J."/>
        </authorList>
    </citation>
    <scope>NUCLEOTIDE SEQUENCE [LARGE SCALE GENOMIC DNA]</scope>
    <source>
        <strain evidence="7">CCM 8725</strain>
    </source>
</reference>
<keyword evidence="2" id="KW-0547">Nucleotide-binding</keyword>